<sequence>MAQAKEICLVIGGEGFLGRHLVNLLQERQKEHPDLEIRIFDISKRLDWPSSIKFYQGDLCSFEDLSAACQGGTTTVFQTASPLPNSPSKVLQKVNVEGMKNVIEVCKALKIRKLIYTSSCSVVYDGSPIRNMNEDAPPVKAHIEEYSHTKYLGERLALEANSPTLKTCSLRLSGLFGPGDRQNLPGFLGSFDKGQSSTAIGNNENLFDFTYIENAAHAHILALEKLDTTPAVAGEAFFITNGTPMPFFQ</sequence>
<reference evidence="1" key="1">
    <citation type="submission" date="2022-04" db="EMBL/GenBank/DDBJ databases">
        <title>Genome of the entomopathogenic fungus Entomophthora muscae.</title>
        <authorList>
            <person name="Elya C."/>
            <person name="Lovett B.R."/>
            <person name="Lee E."/>
            <person name="Macias A.M."/>
            <person name="Hajek A.E."/>
            <person name="De Bivort B.L."/>
            <person name="Kasson M.T."/>
            <person name="De Fine Licht H.H."/>
            <person name="Stajich J.E."/>
        </authorList>
    </citation>
    <scope>NUCLEOTIDE SEQUENCE</scope>
    <source>
        <strain evidence="1">Berkeley</strain>
    </source>
</reference>
<name>A0ACC2SLR5_9FUNG</name>
<protein>
    <submittedName>
        <fullName evidence="1">Erg26, C-3 sterol dehydrogenase</fullName>
        <ecNumber evidence="1">1.1.1.170</ecNumber>
    </submittedName>
</protein>
<evidence type="ECO:0000313" key="1">
    <source>
        <dbReference type="EMBL" id="KAJ9063238.1"/>
    </source>
</evidence>
<proteinExistence type="predicted"/>
<organism evidence="1 2">
    <name type="scientific">Entomophthora muscae</name>
    <dbReference type="NCBI Taxonomy" id="34485"/>
    <lineage>
        <taxon>Eukaryota</taxon>
        <taxon>Fungi</taxon>
        <taxon>Fungi incertae sedis</taxon>
        <taxon>Zoopagomycota</taxon>
        <taxon>Entomophthoromycotina</taxon>
        <taxon>Entomophthoromycetes</taxon>
        <taxon>Entomophthorales</taxon>
        <taxon>Entomophthoraceae</taxon>
        <taxon>Entomophthora</taxon>
    </lineage>
</organism>
<keyword evidence="2" id="KW-1185">Reference proteome</keyword>
<dbReference type="Proteomes" id="UP001165960">
    <property type="component" value="Unassembled WGS sequence"/>
</dbReference>
<evidence type="ECO:0000313" key="2">
    <source>
        <dbReference type="Proteomes" id="UP001165960"/>
    </source>
</evidence>
<comment type="caution">
    <text evidence="1">The sequence shown here is derived from an EMBL/GenBank/DDBJ whole genome shotgun (WGS) entry which is preliminary data.</text>
</comment>
<keyword evidence="1" id="KW-0560">Oxidoreductase</keyword>
<accession>A0ACC2SLR5</accession>
<dbReference type="EC" id="1.1.1.170" evidence="1"/>
<gene>
    <name evidence="1" type="primary">ERG26_1</name>
    <name evidence="1" type="ORF">DSO57_1002142</name>
</gene>
<dbReference type="EMBL" id="QTSX02004975">
    <property type="protein sequence ID" value="KAJ9063238.1"/>
    <property type="molecule type" value="Genomic_DNA"/>
</dbReference>